<proteinExistence type="predicted"/>
<reference evidence="2 3" key="1">
    <citation type="submission" date="2016-01" db="EMBL/GenBank/DDBJ databases">
        <authorList>
            <person name="Oliw E.H."/>
        </authorList>
    </citation>
    <scope>NUCLEOTIDE SEQUENCE [LARGE SCALE GENOMIC DNA]</scope>
    <source>
        <strain evidence="2 3">Kerr 14</strain>
    </source>
</reference>
<protein>
    <submittedName>
        <fullName evidence="2">Uncharacterized protein</fullName>
    </submittedName>
</protein>
<dbReference type="EMBL" id="FBWC01000036">
    <property type="protein sequence ID" value="CUX65515.1"/>
    <property type="molecule type" value="Genomic_DNA"/>
</dbReference>
<evidence type="ECO:0000313" key="2">
    <source>
        <dbReference type="EMBL" id="CUX65515.1"/>
    </source>
</evidence>
<dbReference type="AlphaFoldDB" id="A0A1S7SAI3"/>
<feature type="compositionally biased region" description="Polar residues" evidence="1">
    <location>
        <begin position="357"/>
        <end position="373"/>
    </location>
</feature>
<evidence type="ECO:0000313" key="3">
    <source>
        <dbReference type="Proteomes" id="UP000191897"/>
    </source>
</evidence>
<dbReference type="RefSeq" id="WP_244557235.1">
    <property type="nucleotide sequence ID" value="NZ_LT009732.1"/>
</dbReference>
<gene>
    <name evidence="2" type="ORF">AGR4C_pa50034</name>
</gene>
<name>A0A1S7SAI3_AGRTU</name>
<dbReference type="Proteomes" id="UP000191897">
    <property type="component" value="Unassembled WGS sequence"/>
</dbReference>
<feature type="region of interest" description="Disordered" evidence="1">
    <location>
        <begin position="329"/>
        <end position="373"/>
    </location>
</feature>
<evidence type="ECO:0000256" key="1">
    <source>
        <dbReference type="SAM" id="MobiDB-lite"/>
    </source>
</evidence>
<sequence>MASLVNKLTIALSDGSRIVIVRHHDLPPSKIQTSDGEYRFDLYLEQPMAAQYFELSKGQTVVVQDDVAFCLSDDTTTSKALGLSRETTIENVCFKIAKSKNASAINANSLSRRVWRSIKALYPTQTVLNGVPRIISSEAKPTISSSRSILSDPILHDIISFSLSQGVVINVIRHYGVPTKRTLAKTGQGYNVHLYLETRLSAEHFDIPDQTLLMLQDFVAFQHDGNNSAFPTSPSWNMPAWERAHILEHACYGMSSDNGGSGYQVIWVTNMVWNAIKRLYPNMDVLERDPIFYDGGKQAPPVRRPGYSGGRALSAAEQKQAIATISNPTSHKPFAKHAPSNNTPRSLSLFPNPLVPGSTNRKTGADSGDSSIGAVSTEPTSFISFDDDEPSSCLPKLLAHCSQIVFSFWSGALYCFALFKARLPRSQEHEGRERPAASGGCIV</sequence>
<organism evidence="2 3">
    <name type="scientific">Agrobacterium tumefaciens str. Kerr 14</name>
    <dbReference type="NCBI Taxonomy" id="1183424"/>
    <lineage>
        <taxon>Bacteria</taxon>
        <taxon>Pseudomonadati</taxon>
        <taxon>Pseudomonadota</taxon>
        <taxon>Alphaproteobacteria</taxon>
        <taxon>Hyphomicrobiales</taxon>
        <taxon>Rhizobiaceae</taxon>
        <taxon>Rhizobium/Agrobacterium group</taxon>
        <taxon>Agrobacterium</taxon>
        <taxon>Agrobacterium tumefaciens complex</taxon>
    </lineage>
</organism>
<accession>A0A1S7SAI3</accession>